<evidence type="ECO:0000313" key="2">
    <source>
        <dbReference type="EMBL" id="KKS03216.1"/>
    </source>
</evidence>
<proteinExistence type="predicted"/>
<organism evidence="2 3">
    <name type="scientific">candidate division WWE3 bacterium GW2011_GWC2_41_23</name>
    <dbReference type="NCBI Taxonomy" id="1619123"/>
    <lineage>
        <taxon>Bacteria</taxon>
        <taxon>Katanobacteria</taxon>
    </lineage>
</organism>
<comment type="caution">
    <text evidence="2">The sequence shown here is derived from an EMBL/GenBank/DDBJ whole genome shotgun (WGS) entry which is preliminary data.</text>
</comment>
<evidence type="ECO:0000256" key="1">
    <source>
        <dbReference type="SAM" id="Phobius"/>
    </source>
</evidence>
<dbReference type="AlphaFoldDB" id="A0A0G0Y1C5"/>
<reference evidence="2 3" key="1">
    <citation type="journal article" date="2015" name="Nature">
        <title>rRNA introns, odd ribosomes, and small enigmatic genomes across a large radiation of phyla.</title>
        <authorList>
            <person name="Brown C.T."/>
            <person name="Hug L.A."/>
            <person name="Thomas B.C."/>
            <person name="Sharon I."/>
            <person name="Castelle C.J."/>
            <person name="Singh A."/>
            <person name="Wilkins M.J."/>
            <person name="Williams K.H."/>
            <person name="Banfield J.F."/>
        </authorList>
    </citation>
    <scope>NUCLEOTIDE SEQUENCE [LARGE SCALE GENOMIC DNA]</scope>
</reference>
<dbReference type="Proteomes" id="UP000033947">
    <property type="component" value="Unassembled WGS sequence"/>
</dbReference>
<feature type="transmembrane region" description="Helical" evidence="1">
    <location>
        <begin position="14"/>
        <end position="33"/>
    </location>
</feature>
<accession>A0A0G0Y1C5</accession>
<name>A0A0G0Y1C5_UNCKA</name>
<keyword evidence="1" id="KW-0472">Membrane</keyword>
<sequence length="362" mass="41320">MLKEQLKKILSKKIILLELILLFVIAVASIYLVNTLKVLKSDTSPYEAGVSKNAVVVIPTMSRLTNEDYKNLLTDSYDVLIRISKLMDSESEYYLKKEVSDTDKLKIIEILGNIDSTRNSYNNALTLFNSKIGLSKDSKTFYYFDENDSLLKTSIDNVSKAIKNASYANTSLIRYYETNNEGELTLANSNYGRAYKSIKELQAEIRKILVGNTSEIYVSDIEKPKNSQTDPGLQSYYDTYEDPFVIQIRTTLNSYLKDPKMLSETVLEGLGDGKSGLNSYSSEYFKGRFVVMDIKNGLAGGKEINIIFPDKPDKVFWVWVYVTTDGVYEMRGFQVNSIYTEDKIQYFLKQYQNLIQDISHSL</sequence>
<keyword evidence="1" id="KW-1133">Transmembrane helix</keyword>
<protein>
    <submittedName>
        <fullName evidence="2">Uncharacterized protein</fullName>
    </submittedName>
</protein>
<gene>
    <name evidence="2" type="ORF">UU55_C0004G0005</name>
</gene>
<dbReference type="EMBL" id="LCBB01000004">
    <property type="protein sequence ID" value="KKS03216.1"/>
    <property type="molecule type" value="Genomic_DNA"/>
</dbReference>
<evidence type="ECO:0000313" key="3">
    <source>
        <dbReference type="Proteomes" id="UP000033947"/>
    </source>
</evidence>
<keyword evidence="1" id="KW-0812">Transmembrane</keyword>